<dbReference type="InterPro" id="IPR020471">
    <property type="entry name" value="AKR"/>
</dbReference>
<feature type="domain" description="NADP-dependent oxidoreductase" evidence="7">
    <location>
        <begin position="19"/>
        <end position="273"/>
    </location>
</feature>
<evidence type="ECO:0000256" key="6">
    <source>
        <dbReference type="PIRSR" id="PIRSR000097-3"/>
    </source>
</evidence>
<evidence type="ECO:0000256" key="3">
    <source>
        <dbReference type="ARBA" id="ARBA00022857"/>
    </source>
</evidence>
<dbReference type="InterPro" id="IPR036812">
    <property type="entry name" value="NAD(P)_OxRdtase_dom_sf"/>
</dbReference>
<dbReference type="Proteomes" id="UP000233080">
    <property type="component" value="Unassembled WGS sequence"/>
</dbReference>
<keyword evidence="9" id="KW-1185">Reference proteome</keyword>
<comment type="subunit">
    <text evidence="2">Monomer.</text>
</comment>
<organism evidence="8 9">
    <name type="scientific">Colobus angolensis palliatus</name>
    <name type="common">Peters' Angolan colobus</name>
    <dbReference type="NCBI Taxonomy" id="336983"/>
    <lineage>
        <taxon>Eukaryota</taxon>
        <taxon>Metazoa</taxon>
        <taxon>Chordata</taxon>
        <taxon>Craniata</taxon>
        <taxon>Vertebrata</taxon>
        <taxon>Euteleostomi</taxon>
        <taxon>Mammalia</taxon>
        <taxon>Eutheria</taxon>
        <taxon>Euarchontoglires</taxon>
        <taxon>Primates</taxon>
        <taxon>Haplorrhini</taxon>
        <taxon>Catarrhini</taxon>
        <taxon>Cercopithecidae</taxon>
        <taxon>Colobinae</taxon>
        <taxon>Colobus</taxon>
    </lineage>
</organism>
<evidence type="ECO:0000256" key="1">
    <source>
        <dbReference type="ARBA" id="ARBA00007905"/>
    </source>
</evidence>
<dbReference type="STRING" id="336983.ENSCANP00000016929"/>
<comment type="similarity">
    <text evidence="1">Belongs to the aldo/keto reductase family.</text>
</comment>
<evidence type="ECO:0000313" key="9">
    <source>
        <dbReference type="Proteomes" id="UP000233080"/>
    </source>
</evidence>
<evidence type="ECO:0000259" key="7">
    <source>
        <dbReference type="Pfam" id="PF00248"/>
    </source>
</evidence>
<name>A0A2K5IJT9_COLAP</name>
<protein>
    <recommendedName>
        <fullName evidence="7">NADP-dependent oxidoreductase domain-containing protein</fullName>
    </recommendedName>
</protein>
<dbReference type="PRINTS" id="PR00069">
    <property type="entry name" value="ALDKETRDTASE"/>
</dbReference>
<accession>A0A2K5IJT9</accession>
<evidence type="ECO:0000256" key="5">
    <source>
        <dbReference type="PIRSR" id="PIRSR000097-2"/>
    </source>
</evidence>
<dbReference type="GO" id="GO:0016491">
    <property type="term" value="F:oxidoreductase activity"/>
    <property type="evidence" value="ECO:0007669"/>
    <property type="project" value="UniProtKB-KW"/>
</dbReference>
<dbReference type="AlphaFoldDB" id="A0A2K5IJT9"/>
<dbReference type="InterPro" id="IPR023210">
    <property type="entry name" value="NADP_OxRdtase_dom"/>
</dbReference>
<dbReference type="PANTHER" id="PTHR11732">
    <property type="entry name" value="ALDO/KETO REDUCTASE"/>
    <property type="match status" value="1"/>
</dbReference>
<keyword evidence="4" id="KW-0560">Oxidoreductase</keyword>
<dbReference type="Gene3D" id="3.20.20.100">
    <property type="entry name" value="NADP-dependent oxidoreductase domain"/>
    <property type="match status" value="1"/>
</dbReference>
<reference evidence="8" key="2">
    <citation type="submission" date="2025-09" db="UniProtKB">
        <authorList>
            <consortium name="Ensembl"/>
        </authorList>
    </citation>
    <scope>IDENTIFICATION</scope>
</reference>
<feature type="binding site" evidence="5">
    <location>
        <position position="111"/>
    </location>
    <ligand>
        <name>substrate</name>
    </ligand>
</feature>
<keyword evidence="3" id="KW-0521">NADP</keyword>
<dbReference type="OMA" id="CACHKDY"/>
<dbReference type="PROSITE" id="PS00062">
    <property type="entry name" value="ALDOKETO_REDUCTASE_2"/>
    <property type="match status" value="1"/>
</dbReference>
<feature type="site" description="Lowers pKa of active site Tyr" evidence="6">
    <location>
        <position position="78"/>
    </location>
</feature>
<dbReference type="InterPro" id="IPR018170">
    <property type="entry name" value="Aldo/ket_reductase_CS"/>
</dbReference>
<dbReference type="PIRSF" id="PIRSF000097">
    <property type="entry name" value="AKR"/>
    <property type="match status" value="1"/>
</dbReference>
<dbReference type="Pfam" id="PF00248">
    <property type="entry name" value="Aldo_ket_red"/>
    <property type="match status" value="1"/>
</dbReference>
<dbReference type="Ensembl" id="ENSCANT00000039870.1">
    <property type="protein sequence ID" value="ENSCANP00000016929.1"/>
    <property type="gene ID" value="ENSCANG00000031929.1"/>
</dbReference>
<evidence type="ECO:0000256" key="2">
    <source>
        <dbReference type="ARBA" id="ARBA00011245"/>
    </source>
</evidence>
<proteinExistence type="inferred from homology"/>
<sequence length="303" mass="34343">MASHLMLNNGTRMLILGLDTWKPPPCQVTEAVKVVIDVGYHHLDCAHVCQNENEVEVAIQEKLREQVVKCKELFIVSKLWCMCHEKGLVKGACQKTLSDLKLDHMDLYLIHWPTGFKPGKDESGSVVPSDTNILDTWAAMEKLVDEGLVKAIGISNFNHLQVERILNKPDLKDKPVVNQIECHPYITREKLIQYCQSKGIVSPLGSPYRYWAKPEDPSLLEDPRIKAITAKHNKTTARVLIRLPMQRNLVVIPKSVTPEHVAEHVKVFNFELKHVNVLHSVSQYFSNELMYGVTKSGIAKRSV</sequence>
<evidence type="ECO:0000256" key="4">
    <source>
        <dbReference type="ARBA" id="ARBA00023002"/>
    </source>
</evidence>
<dbReference type="SUPFAM" id="SSF51430">
    <property type="entry name" value="NAD(P)-linked oxidoreductase"/>
    <property type="match status" value="1"/>
</dbReference>
<evidence type="ECO:0000313" key="8">
    <source>
        <dbReference type="Ensembl" id="ENSCANP00000016929.1"/>
    </source>
</evidence>
<reference evidence="8" key="1">
    <citation type="submission" date="2025-08" db="UniProtKB">
        <authorList>
            <consortium name="Ensembl"/>
        </authorList>
    </citation>
    <scope>IDENTIFICATION</scope>
</reference>